<feature type="compositionally biased region" description="Low complexity" evidence="1">
    <location>
        <begin position="954"/>
        <end position="965"/>
    </location>
</feature>
<feature type="compositionally biased region" description="Basic and acidic residues" evidence="1">
    <location>
        <begin position="833"/>
        <end position="844"/>
    </location>
</feature>
<dbReference type="EMBL" id="NJES01000584">
    <property type="protein sequence ID" value="PHH70807.1"/>
    <property type="molecule type" value="Genomic_DNA"/>
</dbReference>
<feature type="compositionally biased region" description="Polar residues" evidence="1">
    <location>
        <begin position="562"/>
        <end position="577"/>
    </location>
</feature>
<dbReference type="GO" id="GO:0033596">
    <property type="term" value="C:TSC1-TSC2 complex"/>
    <property type="evidence" value="ECO:0007669"/>
    <property type="project" value="TreeGrafter"/>
</dbReference>
<organism evidence="2 3">
    <name type="scientific">Ophiocordyceps camponoti-rufipedis</name>
    <dbReference type="NCBI Taxonomy" id="2004952"/>
    <lineage>
        <taxon>Eukaryota</taxon>
        <taxon>Fungi</taxon>
        <taxon>Dikarya</taxon>
        <taxon>Ascomycota</taxon>
        <taxon>Pezizomycotina</taxon>
        <taxon>Sordariomycetes</taxon>
        <taxon>Hypocreomycetidae</taxon>
        <taxon>Hypocreales</taxon>
        <taxon>Ophiocordycipitaceae</taxon>
        <taxon>Ophiocordyceps</taxon>
    </lineage>
</organism>
<dbReference type="GO" id="GO:0032007">
    <property type="term" value="P:negative regulation of TOR signaling"/>
    <property type="evidence" value="ECO:0007669"/>
    <property type="project" value="TreeGrafter"/>
</dbReference>
<feature type="region of interest" description="Disordered" evidence="1">
    <location>
        <begin position="954"/>
        <end position="1041"/>
    </location>
</feature>
<feature type="compositionally biased region" description="Low complexity" evidence="1">
    <location>
        <begin position="582"/>
        <end position="593"/>
    </location>
</feature>
<dbReference type="SUPFAM" id="SSF48371">
    <property type="entry name" value="ARM repeat"/>
    <property type="match status" value="1"/>
</dbReference>
<dbReference type="AlphaFoldDB" id="A0A2C5YPX2"/>
<dbReference type="InterPro" id="IPR007483">
    <property type="entry name" value="Hamartin"/>
</dbReference>
<evidence type="ECO:0000256" key="1">
    <source>
        <dbReference type="SAM" id="MobiDB-lite"/>
    </source>
</evidence>
<feature type="region of interest" description="Disordered" evidence="1">
    <location>
        <begin position="873"/>
        <end position="907"/>
    </location>
</feature>
<reference evidence="2 3" key="1">
    <citation type="submission" date="2017-06" db="EMBL/GenBank/DDBJ databases">
        <title>Ant-infecting Ophiocordyceps genomes reveal a high diversity of potential behavioral manipulation genes and a possible major role for enterotoxins.</title>
        <authorList>
            <person name="De Bekker C."/>
            <person name="Evans H.C."/>
            <person name="Brachmann A."/>
            <person name="Hughes D.P."/>
        </authorList>
    </citation>
    <scope>NUCLEOTIDE SEQUENCE [LARGE SCALE GENOMIC DNA]</scope>
    <source>
        <strain evidence="2 3">Map16</strain>
    </source>
</reference>
<comment type="caution">
    <text evidence="2">The sequence shown here is derived from an EMBL/GenBank/DDBJ whole genome shotgun (WGS) entry which is preliminary data.</text>
</comment>
<dbReference type="PANTHER" id="PTHR15154">
    <property type="entry name" value="HAMARTIN"/>
    <property type="match status" value="1"/>
</dbReference>
<dbReference type="Proteomes" id="UP000226431">
    <property type="component" value="Unassembled WGS sequence"/>
</dbReference>
<name>A0A2C5YPX2_9HYPO</name>
<accession>A0A2C5YPX2</accession>
<evidence type="ECO:0008006" key="4">
    <source>
        <dbReference type="Google" id="ProtNLM"/>
    </source>
</evidence>
<dbReference type="Pfam" id="PF04388">
    <property type="entry name" value="Hamartin"/>
    <property type="match status" value="1"/>
</dbReference>
<proteinExistence type="predicted"/>
<gene>
    <name evidence="2" type="ORF">CDD80_5717</name>
</gene>
<dbReference type="STRING" id="2004952.A0A2C5YPX2"/>
<feature type="region of interest" description="Disordered" evidence="1">
    <location>
        <begin position="833"/>
        <end position="860"/>
    </location>
</feature>
<keyword evidence="3" id="KW-1185">Reference proteome</keyword>
<dbReference type="GO" id="GO:0051726">
    <property type="term" value="P:regulation of cell cycle"/>
    <property type="evidence" value="ECO:0007669"/>
    <property type="project" value="TreeGrafter"/>
</dbReference>
<feature type="compositionally biased region" description="Low complexity" evidence="1">
    <location>
        <begin position="602"/>
        <end position="617"/>
    </location>
</feature>
<dbReference type="PANTHER" id="PTHR15154:SF2">
    <property type="entry name" value="HAMARTIN"/>
    <property type="match status" value="1"/>
</dbReference>
<evidence type="ECO:0000313" key="3">
    <source>
        <dbReference type="Proteomes" id="UP000226431"/>
    </source>
</evidence>
<feature type="region of interest" description="Disordered" evidence="1">
    <location>
        <begin position="533"/>
        <end position="620"/>
    </location>
</feature>
<dbReference type="InterPro" id="IPR016024">
    <property type="entry name" value="ARM-type_fold"/>
</dbReference>
<protein>
    <recommendedName>
        <fullName evidence="4">Hamartin</fullName>
    </recommendedName>
</protein>
<dbReference type="OrthoDB" id="6022054at2759"/>
<sequence>MESLPEQPEPYMLLGSPTSPEAWTIAGATRWPGTAGTHNLVATAQPPSLQPGIHLADSSPLPARQVEKLGSGFGLPYRTISADSLVVRPWRDLRRGRVRSFQLPRGCHGFASTLTLVSAFSPLKNLSKAILACVVQPVLPLPESAVDAITGYVEHHDKHDDAASDRLQDELAAMFEKHVKGNLAASPPWIAVLHRLLPALPTSDRVLSWFDSCKSLLDKTGIDKMVVDEIIAALVDLVAQVEQASEVDLDTSRITDALLCISMTRIYPALAQGNTNHEYNDKIVRRALKSFGKKRPKDFFTSVDAYFVKKQHRHASLRLLCDFIHDKPPHLHQVLHTTIFSNLLTCLQHDTSTTVVSSALTVVIMLLPHMPSSLVPHLPTLFNVYARLLFWDRERSSAAEASPEEADRSSIRGWEVCAYDAEMDDFSVPQLSNYYTILYGLYPINFMDYIRKPQRYLRHANTSSLDDIEVQPSEIRHRSERFRRCHLLHSNFYTMTIDSEKTDHGRWIKSEAAEVLVYCMGLYRAADGDGIPGSAPDEGMGEDEAGAALSTTRGGRSHSWRDSQLTNTDSESSTHAASTMGRRASQSSSRVAADQGQATVHSSSSPMMAAQMPRSPSQSQLQGLMHSNKVVKSNLHQSQANDSVTSLALSHQETAVDKAPVKETSQTVVGAQVANLQRRVLMLENDLSFERYVKQQHMAHIGELRRRQMVEAASEAEAQNLIMLNRNLKSRFEEAKKAEKQIRKESEKSRALAKKWESDLANKVKMLRDESKRAAAELGALRRELEESTGECDKLRKLVCEAEVKELNLQQRMQSLEIQRAEVDRLREQVEELTKSGHDEHRQQVEQQAALDASATAEAKVDEMRTDLAAQKHDAEHERDMMREQVKALQEQLAEAQEERARPGTNSNLAMESAFAASRAKQAELQKQYNLLTRKYTALQSSLLDMQSEAAASASASTTVPSPATREPADPSSGEYQPASTVRETEAPSHSRTARPVSYAGMPTSAELERRASAAEGPAPGERHFGKSSTTARAPSHGAVN</sequence>
<feature type="compositionally biased region" description="Basic and acidic residues" evidence="1">
    <location>
        <begin position="873"/>
        <end position="886"/>
    </location>
</feature>
<evidence type="ECO:0000313" key="2">
    <source>
        <dbReference type="EMBL" id="PHH70807.1"/>
    </source>
</evidence>